<dbReference type="EMBL" id="MDEN01000057">
    <property type="protein sequence ID" value="OCX23798.1"/>
    <property type="molecule type" value="Genomic_DNA"/>
</dbReference>
<feature type="region of interest" description="Disordered" evidence="1">
    <location>
        <begin position="613"/>
        <end position="635"/>
    </location>
</feature>
<reference evidence="2 3" key="1">
    <citation type="submission" date="2016-08" db="EMBL/GenBank/DDBJ databases">
        <title>Whole genome sequence of Pseudomonas graminis strain UASWS1507, a potential biological control agent for agriculture.</title>
        <authorList>
            <person name="Crovadore J."/>
            <person name="Calmin G."/>
            <person name="Chablais R."/>
            <person name="Cochard B."/>
            <person name="Lefort F."/>
        </authorList>
    </citation>
    <scope>NUCLEOTIDE SEQUENCE [LARGE SCALE GENOMIC DNA]</scope>
    <source>
        <strain evidence="2 3">UASWS1507</strain>
    </source>
</reference>
<comment type="caution">
    <text evidence="2">The sequence shown here is derived from an EMBL/GenBank/DDBJ whole genome shotgun (WGS) entry which is preliminary data.</text>
</comment>
<evidence type="ECO:0000313" key="2">
    <source>
        <dbReference type="EMBL" id="OCX23798.1"/>
    </source>
</evidence>
<protein>
    <submittedName>
        <fullName evidence="2">Uncharacterized protein</fullName>
    </submittedName>
</protein>
<dbReference type="Proteomes" id="UP000095143">
    <property type="component" value="Unassembled WGS sequence"/>
</dbReference>
<evidence type="ECO:0000313" key="3">
    <source>
        <dbReference type="Proteomes" id="UP000095143"/>
    </source>
</evidence>
<organism evidence="2 3">
    <name type="scientific">Pseudomonas graminis</name>
    <dbReference type="NCBI Taxonomy" id="158627"/>
    <lineage>
        <taxon>Bacteria</taxon>
        <taxon>Pseudomonadati</taxon>
        <taxon>Pseudomonadota</taxon>
        <taxon>Gammaproteobacteria</taxon>
        <taxon>Pseudomonadales</taxon>
        <taxon>Pseudomonadaceae</taxon>
        <taxon>Pseudomonas</taxon>
    </lineage>
</organism>
<evidence type="ECO:0000256" key="1">
    <source>
        <dbReference type="SAM" id="MobiDB-lite"/>
    </source>
</evidence>
<dbReference type="AlphaFoldDB" id="A0A1C2E9Z5"/>
<name>A0A1C2E9Z5_9PSED</name>
<proteinExistence type="predicted"/>
<gene>
    <name evidence="2" type="ORF">BBI10_07265</name>
</gene>
<sequence>MQLTVFNRDPVTHTIPLEFLDADLEVGIPDSDDIFVGDFLELYVRGTPLGTRRTVTAADKQAAQGNPAFYYSMTIDKASFPSEGESVTFNVDYYVGSGSVKDLSNLPVEVILDREPPGGTPLPYLSFTPEQLDGIAQSDLTDDYLEVRAPLWYGKRIGDVLTPWLGTSETEGVLVTESAVEVTSISETTFARFPKSLLLINGDVPQYFAYQLRDGLGNQSEVARSREIPVSLTRWRYKSKKRFEKSGRASVDNGVGKLVATLLPPLQVPDTVFPDGTLPLAILGADLPVRIPNKVPEFPAGAVIQLYRVAEDGTATELGPQRPITQTESDDGSFVFDLAIPKTDFPATGTTPWALDYSVFDPLSSGEGLSGNLVTVIFDREAPGGASPPDMPLLEFTQEQLSGITLADVVGDGIPVSLPAWYLSAGLDVAQLWLSDTAAEDDAKYLPGTFTLTDASAGKALDVEFLVTDIEPLGNKVLYFAYRLTDKAGNISPRSNPVAIEVLLTEAPTDLEPPVVPDNEAHGVVTQQDAAELVEVEIPNYTNAAEGDRIYVVWGNTKMPPVTLVAADLNPAPPAFLKVIKLPYADVLAEGSGNGKLVTYEVWRGSVLANTSPSTSVNVNLDSPGPGPDPDPGTPWHENLVPLVVVGDSGAGGDNVIPPGDFNKDAVATVPHIGKDGMVIWKPGDRVQVSWDGILIGTPFPITLANEKQDAKITIPAVTVGASTGLKDVFYIVSRDLPPSNQVATAVSEPTPVDVQSPGLLPGDGSLAKAIFPEEDTVQNVINRVNGLDGTPIQIMLKGVSNIAKDDLINLRFVGREGLVDPTAPEISGTELVVIDHKITDQEIALGYYELAVPYNPYLQKICRAGCTVNYSITNKVGTPVEADQKYIRIALGPVGDLFVCPINPTIPADSRSRTVVIPRA</sequence>
<accession>A0A1C2E9Z5</accession>